<dbReference type="Proteomes" id="UP000018291">
    <property type="component" value="Unassembled WGS sequence"/>
</dbReference>
<dbReference type="Pfam" id="PF00483">
    <property type="entry name" value="NTP_transferase"/>
    <property type="match status" value="1"/>
</dbReference>
<feature type="domain" description="Nucleotidyl transferase" evidence="3">
    <location>
        <begin position="11"/>
        <end position="183"/>
    </location>
</feature>
<dbReference type="HOGENOM" id="CLU_887494_0_0_11"/>
<dbReference type="RefSeq" id="WP_012228864.1">
    <property type="nucleotide sequence ID" value="NZ_HG422565.1"/>
</dbReference>
<evidence type="ECO:0000256" key="2">
    <source>
        <dbReference type="ARBA" id="ARBA00022695"/>
    </source>
</evidence>
<dbReference type="STRING" id="1229780.BN381_430041"/>
<dbReference type="InterPro" id="IPR005835">
    <property type="entry name" value="NTP_transferase_dom"/>
</dbReference>
<comment type="caution">
    <text evidence="4">The sequence shown here is derived from an EMBL/GenBank/DDBJ whole genome shotgun (WGS) entry which is preliminary data.</text>
</comment>
<name>R4Z1U3_9ACTN</name>
<dbReference type="SUPFAM" id="SSF53448">
    <property type="entry name" value="Nucleotide-diphospho-sugar transferases"/>
    <property type="match status" value="1"/>
</dbReference>
<dbReference type="InterPro" id="IPR029044">
    <property type="entry name" value="Nucleotide-diphossugar_trans"/>
</dbReference>
<evidence type="ECO:0000313" key="4">
    <source>
        <dbReference type="EMBL" id="CCM64645.1"/>
    </source>
</evidence>
<keyword evidence="2" id="KW-0548">Nucleotidyltransferase</keyword>
<accession>R4Z1U3</accession>
<keyword evidence="5" id="KW-1185">Reference proteome</keyword>
<evidence type="ECO:0000256" key="1">
    <source>
        <dbReference type="ARBA" id="ARBA00022679"/>
    </source>
</evidence>
<keyword evidence="1" id="KW-0808">Transferase</keyword>
<protein>
    <recommendedName>
        <fullName evidence="3">Nucleotidyl transferase domain-containing protein</fullName>
    </recommendedName>
</protein>
<dbReference type="GO" id="GO:0016779">
    <property type="term" value="F:nucleotidyltransferase activity"/>
    <property type="evidence" value="ECO:0007669"/>
    <property type="project" value="UniProtKB-KW"/>
</dbReference>
<dbReference type="PANTHER" id="PTHR43584">
    <property type="entry name" value="NUCLEOTIDYL TRANSFERASE"/>
    <property type="match status" value="1"/>
</dbReference>
<dbReference type="AlphaFoldDB" id="R4Z1U3"/>
<organism evidence="4 5">
    <name type="scientific">Candidatus Neomicrothrix parvicella RN1</name>
    <dbReference type="NCBI Taxonomy" id="1229780"/>
    <lineage>
        <taxon>Bacteria</taxon>
        <taxon>Bacillati</taxon>
        <taxon>Actinomycetota</taxon>
        <taxon>Acidimicrobiia</taxon>
        <taxon>Acidimicrobiales</taxon>
        <taxon>Microthrixaceae</taxon>
        <taxon>Candidatus Neomicrothrix</taxon>
    </lineage>
</organism>
<evidence type="ECO:0000259" key="3">
    <source>
        <dbReference type="Pfam" id="PF00483"/>
    </source>
</evidence>
<dbReference type="EMBL" id="CANL01000038">
    <property type="protein sequence ID" value="CCM64645.1"/>
    <property type="molecule type" value="Genomic_DNA"/>
</dbReference>
<evidence type="ECO:0000313" key="5">
    <source>
        <dbReference type="Proteomes" id="UP000018291"/>
    </source>
</evidence>
<proteinExistence type="predicted"/>
<dbReference type="PANTHER" id="PTHR43584:SF8">
    <property type="entry name" value="N-ACETYLMURAMATE ALPHA-1-PHOSPHATE URIDYLYLTRANSFERASE"/>
    <property type="match status" value="1"/>
</dbReference>
<sequence length="338" mass="34918">MPGATQTDLVGVCLAAGAGSRLMPLTLERPKVLCPVGGRPLLSWALDALVGVVEEVVVNVHHHPAMMLEYLSWAVDTERAGGGPTMQFWRSFHGQRHERPVVSSLRSLGSLVGAARSPDVSGMPAGTGAPSPTIQVVASVEGPDALGTAGALANLARHLDGRSVLAVNADSVFDADLADVVAAWDGERPLVAHGGRDGFRPGVPVVASITPWSAIEALPQSPSGLFGHLWRDAHAEGRLQSVQLDSPVLDCGTPASYLAANLALFGGATSVEVGQVDATGAGDIARDNPGDTVEPHEGVTRSVLWSGARVGPGERLDGAVRTSDGRTVLVRPVPSAPW</sequence>
<reference evidence="4 5" key="1">
    <citation type="journal article" date="2013" name="ISME J.">
        <title>Metabolic model for the filamentous 'Candidatus Microthrix parvicella' based on genomic and metagenomic analyses.</title>
        <authorList>
            <person name="Jon McIlroy S."/>
            <person name="Kristiansen R."/>
            <person name="Albertsen M."/>
            <person name="Michael Karst S."/>
            <person name="Rossetti S."/>
            <person name="Lund Nielsen J."/>
            <person name="Tandoi V."/>
            <person name="James Seviour R."/>
            <person name="Nielsen P.H."/>
        </authorList>
    </citation>
    <scope>NUCLEOTIDE SEQUENCE [LARGE SCALE GENOMIC DNA]</scope>
    <source>
        <strain evidence="4 5">RN1</strain>
    </source>
</reference>
<dbReference type="eggNOG" id="COG1208">
    <property type="taxonomic scope" value="Bacteria"/>
</dbReference>
<gene>
    <name evidence="4" type="ORF">BN381_430041</name>
</gene>
<dbReference type="Gene3D" id="3.90.550.10">
    <property type="entry name" value="Spore Coat Polysaccharide Biosynthesis Protein SpsA, Chain A"/>
    <property type="match status" value="1"/>
</dbReference>
<dbReference type="InterPro" id="IPR050065">
    <property type="entry name" value="GlmU-like"/>
</dbReference>